<evidence type="ECO:0000313" key="4">
    <source>
        <dbReference type="Proteomes" id="UP000466586"/>
    </source>
</evidence>
<dbReference type="InterPro" id="IPR013830">
    <property type="entry name" value="SGNH_hydro"/>
</dbReference>
<dbReference type="PANTHER" id="PTHR30383">
    <property type="entry name" value="THIOESTERASE 1/PROTEASE 1/LYSOPHOSPHOLIPASE L1"/>
    <property type="match status" value="1"/>
</dbReference>
<dbReference type="Pfam" id="PF13472">
    <property type="entry name" value="Lipase_GDSL_2"/>
    <property type="match status" value="1"/>
</dbReference>
<name>A0A7K1YD04_9SPHI</name>
<organism evidence="3 4">
    <name type="scientific">Hufsiella arboris</name>
    <dbReference type="NCBI Taxonomy" id="2695275"/>
    <lineage>
        <taxon>Bacteria</taxon>
        <taxon>Pseudomonadati</taxon>
        <taxon>Bacteroidota</taxon>
        <taxon>Sphingobacteriia</taxon>
        <taxon>Sphingobacteriales</taxon>
        <taxon>Sphingobacteriaceae</taxon>
        <taxon>Hufsiella</taxon>
    </lineage>
</organism>
<feature type="signal peptide" evidence="1">
    <location>
        <begin position="1"/>
        <end position="31"/>
    </location>
</feature>
<keyword evidence="1" id="KW-0732">Signal</keyword>
<dbReference type="Proteomes" id="UP000466586">
    <property type="component" value="Unassembled WGS sequence"/>
</dbReference>
<dbReference type="CDD" id="cd01834">
    <property type="entry name" value="SGNH_hydrolase_like_2"/>
    <property type="match status" value="1"/>
</dbReference>
<proteinExistence type="predicted"/>
<evidence type="ECO:0000256" key="1">
    <source>
        <dbReference type="SAM" id="SignalP"/>
    </source>
</evidence>
<dbReference type="SUPFAM" id="SSF52266">
    <property type="entry name" value="SGNH hydrolase"/>
    <property type="match status" value="1"/>
</dbReference>
<dbReference type="PANTHER" id="PTHR30383:SF5">
    <property type="entry name" value="SGNH HYDROLASE-TYPE ESTERASE DOMAIN-CONTAINING PROTEIN"/>
    <property type="match status" value="1"/>
</dbReference>
<comment type="caution">
    <text evidence="3">The sequence shown here is derived from an EMBL/GenBank/DDBJ whole genome shotgun (WGS) entry which is preliminary data.</text>
</comment>
<feature type="domain" description="SGNH hydrolase-type esterase" evidence="2">
    <location>
        <begin position="53"/>
        <end position="242"/>
    </location>
</feature>
<gene>
    <name evidence="3" type="ORF">GS399_14835</name>
</gene>
<accession>A0A7K1YD04</accession>
<evidence type="ECO:0000313" key="3">
    <source>
        <dbReference type="EMBL" id="MXV52251.1"/>
    </source>
</evidence>
<reference evidence="3 4" key="1">
    <citation type="submission" date="2019-11" db="EMBL/GenBank/DDBJ databases">
        <title>Pedobacter sp. HMF7647 Genome sequencing and assembly.</title>
        <authorList>
            <person name="Kang H."/>
            <person name="Kim H."/>
            <person name="Joh K."/>
        </authorList>
    </citation>
    <scope>NUCLEOTIDE SEQUENCE [LARGE SCALE GENOMIC DNA]</scope>
    <source>
        <strain evidence="3 4">HMF7647</strain>
    </source>
</reference>
<evidence type="ECO:0000259" key="2">
    <source>
        <dbReference type="Pfam" id="PF13472"/>
    </source>
</evidence>
<protein>
    <submittedName>
        <fullName evidence="3">Lysophospholipase</fullName>
    </submittedName>
</protein>
<dbReference type="InterPro" id="IPR051532">
    <property type="entry name" value="Ester_Hydrolysis_Enzymes"/>
</dbReference>
<dbReference type="GO" id="GO:0004622">
    <property type="term" value="F:phosphatidylcholine lysophospholipase activity"/>
    <property type="evidence" value="ECO:0007669"/>
    <property type="project" value="TreeGrafter"/>
</dbReference>
<feature type="chain" id="PRO_5029442039" evidence="1">
    <location>
        <begin position="32"/>
        <end position="260"/>
    </location>
</feature>
<keyword evidence="4" id="KW-1185">Reference proteome</keyword>
<dbReference type="EMBL" id="WVHT01000007">
    <property type="protein sequence ID" value="MXV52251.1"/>
    <property type="molecule type" value="Genomic_DNA"/>
</dbReference>
<sequence length="260" mass="29565">MKKGNLLQRRIFLNRFLALCAVSAVSNNILASGMQISHDTQQAKDGLTVLFQGDSITDGNRSRNDDWNHVMGHGYAYLIASRLWFDYPKNGYHFFNRGISGNKITDLAARWQSDTISLKPDLLSVLIGINDISALLNGDHSYTAENYEKGYRDLLDETRQRLPEVRFVLCEPFVLPVGNVKEKWPQYSEEVKKRQIVVKKLSAEYNAVFVAFQSAFDKALSRAPAEYWIWDGIHPMPAGHELMAREWIAQVGKQTKMIPG</sequence>
<dbReference type="AlphaFoldDB" id="A0A7K1YD04"/>
<dbReference type="RefSeq" id="WP_160845430.1">
    <property type="nucleotide sequence ID" value="NZ_WVHT01000007.1"/>
</dbReference>
<dbReference type="InterPro" id="IPR036514">
    <property type="entry name" value="SGNH_hydro_sf"/>
</dbReference>
<dbReference type="Gene3D" id="3.40.50.1110">
    <property type="entry name" value="SGNH hydrolase"/>
    <property type="match status" value="1"/>
</dbReference>